<sequence>MNEERFSTLRSLVPVVSRETAESLETFEALFRKWSSAINLAAPSTLPELWERHILDSAQLFSLAPKAKKWLDLGSGGGFPGVVLAILLKEREGASIDLVESNGKKAAFLRTAIAEAKAPGRVHAERIEAVPGKIAVPDIVTARALASLKELLALAEPWLVAGATALFQKGRGYAREIEESRDAWDYDLIEHPSAIENGSVILQISNVRRIGHTDSRTVSLSVPKA</sequence>
<evidence type="ECO:0000256" key="5">
    <source>
        <dbReference type="ARBA" id="ARBA00022691"/>
    </source>
</evidence>
<dbReference type="EC" id="2.1.1.170" evidence="6"/>
<dbReference type="HAMAP" id="MF_00074">
    <property type="entry name" value="16SrRNA_methyltr_G"/>
    <property type="match status" value="1"/>
</dbReference>
<dbReference type="GO" id="GO:0070043">
    <property type="term" value="F:rRNA (guanine-N7-)-methyltransferase activity"/>
    <property type="evidence" value="ECO:0007669"/>
    <property type="project" value="UniProtKB-UniRule"/>
</dbReference>
<organism evidence="7 8">
    <name type="scientific">Brucella endophytica</name>
    <dbReference type="NCBI Taxonomy" id="1963359"/>
    <lineage>
        <taxon>Bacteria</taxon>
        <taxon>Pseudomonadati</taxon>
        <taxon>Pseudomonadota</taxon>
        <taxon>Alphaproteobacteria</taxon>
        <taxon>Hyphomicrobiales</taxon>
        <taxon>Brucellaceae</taxon>
        <taxon>Brucella/Ochrobactrum group</taxon>
        <taxon>Brucella</taxon>
    </lineage>
</organism>
<keyword evidence="2 6" id="KW-0698">rRNA processing</keyword>
<dbReference type="NCBIfam" id="TIGR00138">
    <property type="entry name" value="rsmG_gidB"/>
    <property type="match status" value="1"/>
</dbReference>
<name>A0A916WEJ0_9HYPH</name>
<keyword evidence="5 6" id="KW-0949">S-adenosyl-L-methionine</keyword>
<feature type="binding site" evidence="6">
    <location>
        <position position="143"/>
    </location>
    <ligand>
        <name>S-adenosyl-L-methionine</name>
        <dbReference type="ChEBI" id="CHEBI:59789"/>
    </ligand>
</feature>
<keyword evidence="4 6" id="KW-0808">Transferase</keyword>
<feature type="binding site" evidence="6">
    <location>
        <position position="74"/>
    </location>
    <ligand>
        <name>S-adenosyl-L-methionine</name>
        <dbReference type="ChEBI" id="CHEBI:59789"/>
    </ligand>
</feature>
<comment type="catalytic activity">
    <reaction evidence="6">
        <text>guanosine(527) in 16S rRNA + S-adenosyl-L-methionine = N(7)-methylguanosine(527) in 16S rRNA + S-adenosyl-L-homocysteine</text>
        <dbReference type="Rhea" id="RHEA:42732"/>
        <dbReference type="Rhea" id="RHEA-COMP:10209"/>
        <dbReference type="Rhea" id="RHEA-COMP:10210"/>
        <dbReference type="ChEBI" id="CHEBI:57856"/>
        <dbReference type="ChEBI" id="CHEBI:59789"/>
        <dbReference type="ChEBI" id="CHEBI:74269"/>
        <dbReference type="ChEBI" id="CHEBI:74480"/>
        <dbReference type="EC" id="2.1.1.170"/>
    </reaction>
</comment>
<dbReference type="SUPFAM" id="SSF53335">
    <property type="entry name" value="S-adenosyl-L-methionine-dependent methyltransferases"/>
    <property type="match status" value="1"/>
</dbReference>
<comment type="caution">
    <text evidence="6">Lacks conserved residue(s) required for the propagation of feature annotation.</text>
</comment>
<comment type="subcellular location">
    <subcellularLocation>
        <location evidence="6">Cytoplasm</location>
    </subcellularLocation>
</comment>
<dbReference type="RefSeq" id="WP_188823662.1">
    <property type="nucleotide sequence ID" value="NZ_BMHH01000006.1"/>
</dbReference>
<reference evidence="7" key="2">
    <citation type="submission" date="2020-09" db="EMBL/GenBank/DDBJ databases">
        <authorList>
            <person name="Sun Q."/>
            <person name="Zhou Y."/>
        </authorList>
    </citation>
    <scope>NUCLEOTIDE SEQUENCE</scope>
    <source>
        <strain evidence="7">CGMCC 1.15082</strain>
    </source>
</reference>
<dbReference type="Proteomes" id="UP000646478">
    <property type="component" value="Unassembled WGS sequence"/>
</dbReference>
<dbReference type="Gene3D" id="3.40.50.150">
    <property type="entry name" value="Vaccinia Virus protein VP39"/>
    <property type="match status" value="1"/>
</dbReference>
<comment type="function">
    <text evidence="6">Specifically methylates the N7 position of guanine in position 527 of 16S rRNA.</text>
</comment>
<dbReference type="EMBL" id="BMHH01000006">
    <property type="protein sequence ID" value="GGA90630.1"/>
    <property type="molecule type" value="Genomic_DNA"/>
</dbReference>
<dbReference type="PANTHER" id="PTHR31760">
    <property type="entry name" value="S-ADENOSYL-L-METHIONINE-DEPENDENT METHYLTRANSFERASES SUPERFAMILY PROTEIN"/>
    <property type="match status" value="1"/>
</dbReference>
<evidence type="ECO:0000256" key="6">
    <source>
        <dbReference type="HAMAP-Rule" id="MF_00074"/>
    </source>
</evidence>
<evidence type="ECO:0000256" key="4">
    <source>
        <dbReference type="ARBA" id="ARBA00022679"/>
    </source>
</evidence>
<reference evidence="7" key="1">
    <citation type="journal article" date="2014" name="Int. J. Syst. Evol. Microbiol.">
        <title>Complete genome sequence of Corynebacterium casei LMG S-19264T (=DSM 44701T), isolated from a smear-ripened cheese.</title>
        <authorList>
            <consortium name="US DOE Joint Genome Institute (JGI-PGF)"/>
            <person name="Walter F."/>
            <person name="Albersmeier A."/>
            <person name="Kalinowski J."/>
            <person name="Ruckert C."/>
        </authorList>
    </citation>
    <scope>NUCLEOTIDE SEQUENCE</scope>
    <source>
        <strain evidence="7">CGMCC 1.15082</strain>
    </source>
</reference>
<evidence type="ECO:0000256" key="2">
    <source>
        <dbReference type="ARBA" id="ARBA00022552"/>
    </source>
</evidence>
<gene>
    <name evidence="6 7" type="primary">rsmG</name>
    <name evidence="7" type="ORF">GCM10011491_18210</name>
</gene>
<evidence type="ECO:0000256" key="3">
    <source>
        <dbReference type="ARBA" id="ARBA00022603"/>
    </source>
</evidence>
<proteinExistence type="inferred from homology"/>
<dbReference type="GO" id="GO:0005829">
    <property type="term" value="C:cytosol"/>
    <property type="evidence" value="ECO:0007669"/>
    <property type="project" value="TreeGrafter"/>
</dbReference>
<keyword evidence="3 6" id="KW-0489">Methyltransferase</keyword>
<evidence type="ECO:0000313" key="7">
    <source>
        <dbReference type="EMBL" id="GGA90630.1"/>
    </source>
</evidence>
<evidence type="ECO:0000313" key="8">
    <source>
        <dbReference type="Proteomes" id="UP000646478"/>
    </source>
</evidence>
<comment type="caution">
    <text evidence="7">The sequence shown here is derived from an EMBL/GenBank/DDBJ whole genome shotgun (WGS) entry which is preliminary data.</text>
</comment>
<dbReference type="InterPro" id="IPR029063">
    <property type="entry name" value="SAM-dependent_MTases_sf"/>
</dbReference>
<evidence type="ECO:0000256" key="1">
    <source>
        <dbReference type="ARBA" id="ARBA00022490"/>
    </source>
</evidence>
<feature type="binding site" evidence="6">
    <location>
        <begin position="127"/>
        <end position="128"/>
    </location>
    <ligand>
        <name>S-adenosyl-L-methionine</name>
        <dbReference type="ChEBI" id="CHEBI:59789"/>
    </ligand>
</feature>
<feature type="binding site" evidence="6">
    <location>
        <position position="79"/>
    </location>
    <ligand>
        <name>S-adenosyl-L-methionine</name>
        <dbReference type="ChEBI" id="CHEBI:59789"/>
    </ligand>
</feature>
<keyword evidence="8" id="KW-1185">Reference proteome</keyword>
<dbReference type="PANTHER" id="PTHR31760:SF0">
    <property type="entry name" value="S-ADENOSYL-L-METHIONINE-DEPENDENT METHYLTRANSFERASES SUPERFAMILY PROTEIN"/>
    <property type="match status" value="1"/>
</dbReference>
<dbReference type="AlphaFoldDB" id="A0A916WEJ0"/>
<dbReference type="InterPro" id="IPR003682">
    <property type="entry name" value="rRNA_ssu_MeTfrase_G"/>
</dbReference>
<dbReference type="Pfam" id="PF02527">
    <property type="entry name" value="GidB"/>
    <property type="match status" value="1"/>
</dbReference>
<comment type="similarity">
    <text evidence="6">Belongs to the methyltransferase superfamily. RNA methyltransferase RsmG family.</text>
</comment>
<accession>A0A916WEJ0</accession>
<protein>
    <recommendedName>
        <fullName evidence="6">Ribosomal RNA small subunit methyltransferase G</fullName>
        <ecNumber evidence="6">2.1.1.170</ecNumber>
    </recommendedName>
    <alternativeName>
        <fullName evidence="6">16S rRNA 7-methylguanosine methyltransferase</fullName>
        <shortName evidence="6">16S rRNA m7G methyltransferase</shortName>
    </alternativeName>
</protein>
<keyword evidence="1 6" id="KW-0963">Cytoplasm</keyword>